<keyword evidence="2" id="KW-1185">Reference proteome</keyword>
<accession>A0A9X5E5Y7</accession>
<organism evidence="1 2">
    <name type="scientific">Scytonema millei VB511283</name>
    <dbReference type="NCBI Taxonomy" id="1245923"/>
    <lineage>
        <taxon>Bacteria</taxon>
        <taxon>Bacillati</taxon>
        <taxon>Cyanobacteriota</taxon>
        <taxon>Cyanophyceae</taxon>
        <taxon>Nostocales</taxon>
        <taxon>Scytonemataceae</taxon>
        <taxon>Scytonema</taxon>
    </lineage>
</organism>
<sequence>MNWSRFLAQGERAVRIVRSGLRRRGINVGDSIITSFNTDEDLPVYDRNGNKLFWISVKAVSGLIDDPVRQMPPNYKGWMCGEVESKQWVNPPAVVIWYCLRTNVAWGAITPNRPSTKWIIFPDRYGVVIDKRKTALTGQTHYLYPSYCVPPAEIISKDEAIGYIQELTHTTNL</sequence>
<dbReference type="RefSeq" id="WP_132867120.1">
    <property type="nucleotide sequence ID" value="NZ_JTJC03000004.1"/>
</dbReference>
<dbReference type="EMBL" id="JTJC03000004">
    <property type="protein sequence ID" value="NHC35975.1"/>
    <property type="molecule type" value="Genomic_DNA"/>
</dbReference>
<evidence type="ECO:0000313" key="2">
    <source>
        <dbReference type="Proteomes" id="UP000031532"/>
    </source>
</evidence>
<name>A0A9X5E5Y7_9CYAN</name>
<protein>
    <submittedName>
        <fullName evidence="1">Uncharacterized protein</fullName>
    </submittedName>
</protein>
<dbReference type="AlphaFoldDB" id="A0A9X5E5Y7"/>
<comment type="caution">
    <text evidence="1">The sequence shown here is derived from an EMBL/GenBank/DDBJ whole genome shotgun (WGS) entry which is preliminary data.</text>
</comment>
<dbReference type="Proteomes" id="UP000031532">
    <property type="component" value="Unassembled WGS sequence"/>
</dbReference>
<reference evidence="1 2" key="1">
    <citation type="journal article" date="2015" name="Genome Announc.">
        <title>Draft Genome Sequence of the Terrestrial Cyanobacterium Scytonema millei VB511283, Isolated from Eastern India.</title>
        <authorList>
            <person name="Sen D."/>
            <person name="Chandrababunaidu M.M."/>
            <person name="Singh D."/>
            <person name="Sanghi N."/>
            <person name="Ghorai A."/>
            <person name="Mishra G.P."/>
            <person name="Madduluri M."/>
            <person name="Adhikary S.P."/>
            <person name="Tripathy S."/>
        </authorList>
    </citation>
    <scope>NUCLEOTIDE SEQUENCE [LARGE SCALE GENOMIC DNA]</scope>
    <source>
        <strain evidence="1 2">VB511283</strain>
    </source>
</reference>
<proteinExistence type="predicted"/>
<gene>
    <name evidence="1" type="ORF">QH73_0015165</name>
</gene>
<evidence type="ECO:0000313" key="1">
    <source>
        <dbReference type="EMBL" id="NHC35975.1"/>
    </source>
</evidence>
<dbReference type="OrthoDB" id="495181at2"/>